<dbReference type="PANTHER" id="PTHR43326">
    <property type="entry name" value="METHIONYL-TRNA SYNTHETASE"/>
    <property type="match status" value="1"/>
</dbReference>
<keyword evidence="2 7" id="KW-0436">Ligase</keyword>
<dbReference type="GO" id="GO:0006431">
    <property type="term" value="P:methionyl-tRNA aminoacylation"/>
    <property type="evidence" value="ECO:0007669"/>
    <property type="project" value="InterPro"/>
</dbReference>
<dbReference type="Proteomes" id="UP000176650">
    <property type="component" value="Unassembled WGS sequence"/>
</dbReference>
<dbReference type="FunFam" id="2.170.220.10:FF:000003">
    <property type="entry name" value="Methionine--tRNA ligase"/>
    <property type="match status" value="1"/>
</dbReference>
<dbReference type="GO" id="GO:0005524">
    <property type="term" value="F:ATP binding"/>
    <property type="evidence" value="ECO:0007669"/>
    <property type="project" value="UniProtKB-KW"/>
</dbReference>
<evidence type="ECO:0000256" key="1">
    <source>
        <dbReference type="ARBA" id="ARBA00012838"/>
    </source>
</evidence>
<feature type="domain" description="Methionyl/Leucyl tRNA synthetase" evidence="8">
    <location>
        <begin position="145"/>
        <end position="370"/>
    </location>
</feature>
<dbReference type="PRINTS" id="PR01041">
    <property type="entry name" value="TRNASYNTHMET"/>
</dbReference>
<keyword evidence="5 7" id="KW-0648">Protein biosynthesis</keyword>
<dbReference type="CDD" id="cd00814">
    <property type="entry name" value="MetRS_core"/>
    <property type="match status" value="1"/>
</dbReference>
<keyword evidence="3 7" id="KW-0547">Nucleotide-binding</keyword>
<keyword evidence="4 7" id="KW-0067">ATP-binding</keyword>
<dbReference type="InterPro" id="IPR015413">
    <property type="entry name" value="Methionyl/Leucyl_tRNA_Synth"/>
</dbReference>
<dbReference type="STRING" id="1797298.A2988_02950"/>
<dbReference type="Pfam" id="PF09334">
    <property type="entry name" value="tRNA-synt_1g"/>
    <property type="match status" value="1"/>
</dbReference>
<dbReference type="SUPFAM" id="SSF47323">
    <property type="entry name" value="Anticodon-binding domain of a subclass of class I aminoacyl-tRNA synthetases"/>
    <property type="match status" value="1"/>
</dbReference>
<gene>
    <name evidence="9" type="ORF">A2988_02950</name>
</gene>
<reference evidence="9 10" key="1">
    <citation type="journal article" date="2016" name="Nat. Commun.">
        <title>Thousands of microbial genomes shed light on interconnected biogeochemical processes in an aquifer system.</title>
        <authorList>
            <person name="Anantharaman K."/>
            <person name="Brown C.T."/>
            <person name="Hug L.A."/>
            <person name="Sharon I."/>
            <person name="Castelle C.J."/>
            <person name="Probst A.J."/>
            <person name="Thomas B.C."/>
            <person name="Singh A."/>
            <person name="Wilkins M.J."/>
            <person name="Karaoz U."/>
            <person name="Brodie E.L."/>
            <person name="Williams K.H."/>
            <person name="Hubbard S.S."/>
            <person name="Banfield J.F."/>
        </authorList>
    </citation>
    <scope>NUCLEOTIDE SEQUENCE [LARGE SCALE GENOMIC DNA]</scope>
</reference>
<evidence type="ECO:0000256" key="5">
    <source>
        <dbReference type="ARBA" id="ARBA00022917"/>
    </source>
</evidence>
<evidence type="ECO:0000313" key="10">
    <source>
        <dbReference type="Proteomes" id="UP000176650"/>
    </source>
</evidence>
<evidence type="ECO:0000256" key="6">
    <source>
        <dbReference type="ARBA" id="ARBA00023146"/>
    </source>
</evidence>
<dbReference type="Gene3D" id="2.170.220.10">
    <property type="match status" value="1"/>
</dbReference>
<evidence type="ECO:0000256" key="3">
    <source>
        <dbReference type="ARBA" id="ARBA00022741"/>
    </source>
</evidence>
<dbReference type="InterPro" id="IPR033911">
    <property type="entry name" value="MetRS_core"/>
</dbReference>
<evidence type="ECO:0000256" key="4">
    <source>
        <dbReference type="ARBA" id="ARBA00022840"/>
    </source>
</evidence>
<dbReference type="InterPro" id="IPR009080">
    <property type="entry name" value="tRNAsynth_Ia_anticodon-bd"/>
</dbReference>
<comment type="caution">
    <text evidence="9">The sequence shown here is derived from an EMBL/GenBank/DDBJ whole genome shotgun (WGS) entry which is preliminary data.</text>
</comment>
<comment type="similarity">
    <text evidence="7">Belongs to the class-I aminoacyl-tRNA synthetase family.</text>
</comment>
<dbReference type="InterPro" id="IPR023457">
    <property type="entry name" value="Met-tRNA_synth_2"/>
</dbReference>
<evidence type="ECO:0000313" key="9">
    <source>
        <dbReference type="EMBL" id="OGD34456.1"/>
    </source>
</evidence>
<dbReference type="Gene3D" id="3.40.50.620">
    <property type="entry name" value="HUPs"/>
    <property type="match status" value="1"/>
</dbReference>
<proteinExistence type="inferred from homology"/>
<protein>
    <recommendedName>
        <fullName evidence="1">methionine--tRNA ligase</fullName>
        <ecNumber evidence="1">6.1.1.10</ecNumber>
    </recommendedName>
</protein>
<dbReference type="SUPFAM" id="SSF52374">
    <property type="entry name" value="Nucleotidylyl transferase"/>
    <property type="match status" value="1"/>
</dbReference>
<dbReference type="EC" id="6.1.1.10" evidence="1"/>
<dbReference type="Gene3D" id="1.10.730.10">
    <property type="entry name" value="Isoleucyl-tRNA Synthetase, Domain 1"/>
    <property type="match status" value="1"/>
</dbReference>
<evidence type="ECO:0000259" key="8">
    <source>
        <dbReference type="Pfam" id="PF09334"/>
    </source>
</evidence>
<name>A0A1F5BV04_9BACT</name>
<dbReference type="InterPro" id="IPR014729">
    <property type="entry name" value="Rossmann-like_a/b/a_fold"/>
</dbReference>
<dbReference type="EMBL" id="MEYS01000001">
    <property type="protein sequence ID" value="OGD34456.1"/>
    <property type="molecule type" value="Genomic_DNA"/>
</dbReference>
<evidence type="ECO:0000256" key="2">
    <source>
        <dbReference type="ARBA" id="ARBA00022598"/>
    </source>
</evidence>
<sequence length="525" mass="58331">MMKHMPGNKTFYITTSIPYVNAAPHVGFAFELLLADVLARHHRLSGSEVFFLTGTDEHGKKIQEAAEKAGKSPQDYVDGVAKQFQELAVALGVSNDDFIRTSDRARHIPVAVKVWQELKSKGDIYKEKYEGLYCVGCEAFLREVEIENGKCRIHQKEVQKVYEENYFFRFSKYAKKVEELIRSGEIAIVPAYRKTEMLNLFSEEGTRDISVSRPRESVGWGIAVPNDDSQMMHVWVDALLNYLSGAGYGSPPAGGAFAKRWPPDAQVIGKDIARFHVMMWPAIVLSLGLAFPKTMLIHGHIAIEGRKMSKSLGNVVDPFEMIRIFGKEAFRYLLLREIPSLDDGDFSFEGFRRRYAADLSNGLGNLVSRVSTLGAQHAARPNVPRQNDPVGLASGTGEGSFTVSHPLGNTHKIAFGAYQSAIDRFDFRDALAEIWRVVGDADKLVDESRLWKMAAGDPSRAKKVFEELAGHIGAAALMLAPFMPETSQKVLGALGVSENAAKNDSWDISFKKPEQPLFPRIESSI</sequence>
<keyword evidence="6 7" id="KW-0030">Aminoacyl-tRNA synthetase</keyword>
<organism evidence="9 10">
    <name type="scientific">Candidatus Azambacteria bacterium RIFCSPLOWO2_01_FULL_46_25</name>
    <dbReference type="NCBI Taxonomy" id="1797298"/>
    <lineage>
        <taxon>Bacteria</taxon>
        <taxon>Candidatus Azamiibacteriota</taxon>
    </lineage>
</organism>
<dbReference type="AlphaFoldDB" id="A0A1F5BV04"/>
<evidence type="ECO:0000256" key="7">
    <source>
        <dbReference type="RuleBase" id="RU363039"/>
    </source>
</evidence>
<dbReference type="PANTHER" id="PTHR43326:SF1">
    <property type="entry name" value="METHIONINE--TRNA LIGASE, MITOCHONDRIAL"/>
    <property type="match status" value="1"/>
</dbReference>
<dbReference type="GO" id="GO:0004825">
    <property type="term" value="F:methionine-tRNA ligase activity"/>
    <property type="evidence" value="ECO:0007669"/>
    <property type="project" value="UniProtKB-EC"/>
</dbReference>
<accession>A0A1F5BV04</accession>